<keyword evidence="3" id="KW-0004">4Fe-4S</keyword>
<dbReference type="Pfam" id="PF10531">
    <property type="entry name" value="SLBB"/>
    <property type="match status" value="1"/>
</dbReference>
<evidence type="ECO:0000256" key="1">
    <source>
        <dbReference type="ARBA" id="ARBA00001917"/>
    </source>
</evidence>
<dbReference type="OrthoDB" id="9761899at2"/>
<dbReference type="FunFam" id="3.10.20.600:FF:000006">
    <property type="entry name" value="Formate dehydrogenase, beta subunit"/>
    <property type="match status" value="1"/>
</dbReference>
<dbReference type="SUPFAM" id="SSF142984">
    <property type="entry name" value="Nqo1 middle domain-like"/>
    <property type="match status" value="1"/>
</dbReference>
<dbReference type="Proteomes" id="UP000199399">
    <property type="component" value="Unassembled WGS sequence"/>
</dbReference>
<comment type="cofactor">
    <cofactor evidence="1">
        <name>FMN</name>
        <dbReference type="ChEBI" id="CHEBI:58210"/>
    </cofactor>
</comment>
<accession>A0A1G7LC96</accession>
<dbReference type="PANTHER" id="PTHR43578">
    <property type="entry name" value="NADH-QUINONE OXIDOREDUCTASE SUBUNIT F"/>
    <property type="match status" value="1"/>
</dbReference>
<dbReference type="InterPro" id="IPR019575">
    <property type="entry name" value="Nuop51_4Fe4S-bd"/>
</dbReference>
<gene>
    <name evidence="9" type="ORF">SAMN04489759_102263</name>
</gene>
<feature type="domain" description="NADH-ubiquinone oxidoreductase 51kDa subunit iron-sulphur binding" evidence="8">
    <location>
        <begin position="494"/>
        <end position="539"/>
    </location>
</feature>
<organism evidence="9 10">
    <name type="scientific">Sulfitobacter delicatus</name>
    <dbReference type="NCBI Taxonomy" id="218672"/>
    <lineage>
        <taxon>Bacteria</taxon>
        <taxon>Pseudomonadati</taxon>
        <taxon>Pseudomonadota</taxon>
        <taxon>Alphaproteobacteria</taxon>
        <taxon>Rhodobacterales</taxon>
        <taxon>Roseobacteraceae</taxon>
        <taxon>Sulfitobacter</taxon>
    </lineage>
</organism>
<dbReference type="Pfam" id="PF01257">
    <property type="entry name" value="2Fe-2S_thioredx"/>
    <property type="match status" value="1"/>
</dbReference>
<dbReference type="InterPro" id="IPR037225">
    <property type="entry name" value="Nuo51_FMN-bd_sf"/>
</dbReference>
<keyword evidence="5" id="KW-0408">Iron</keyword>
<dbReference type="SUPFAM" id="SSF140490">
    <property type="entry name" value="Nqo1C-terminal domain-like"/>
    <property type="match status" value="1"/>
</dbReference>
<dbReference type="InterPro" id="IPR036249">
    <property type="entry name" value="Thioredoxin-like_sf"/>
</dbReference>
<name>A0A1G7LC96_9RHOB</name>
<dbReference type="SUPFAM" id="SSF52833">
    <property type="entry name" value="Thioredoxin-like"/>
    <property type="match status" value="1"/>
</dbReference>
<dbReference type="AlphaFoldDB" id="A0A1G7LC96"/>
<dbReference type="PANTHER" id="PTHR43578:SF3">
    <property type="entry name" value="NADH-QUINONE OXIDOREDUCTASE SUBUNIT F"/>
    <property type="match status" value="1"/>
</dbReference>
<dbReference type="Gene3D" id="3.10.20.600">
    <property type="match status" value="1"/>
</dbReference>
<dbReference type="SUPFAM" id="SSF142019">
    <property type="entry name" value="Nqo1 FMN-binding domain-like"/>
    <property type="match status" value="1"/>
</dbReference>
<dbReference type="Gene3D" id="3.40.50.11540">
    <property type="entry name" value="NADH-ubiquinone oxidoreductase 51kDa subunit"/>
    <property type="match status" value="1"/>
</dbReference>
<dbReference type="InterPro" id="IPR019554">
    <property type="entry name" value="Soluble_ligand-bd"/>
</dbReference>
<keyword evidence="4" id="KW-0479">Metal-binding</keyword>
<feature type="compositionally biased region" description="Basic residues" evidence="7">
    <location>
        <begin position="22"/>
        <end position="32"/>
    </location>
</feature>
<evidence type="ECO:0000256" key="3">
    <source>
        <dbReference type="ARBA" id="ARBA00022485"/>
    </source>
</evidence>
<dbReference type="Pfam" id="PF01512">
    <property type="entry name" value="Complex1_51K"/>
    <property type="match status" value="1"/>
</dbReference>
<dbReference type="InterPro" id="IPR037207">
    <property type="entry name" value="Nuop51_4Fe4S-bd_sf"/>
</dbReference>
<evidence type="ECO:0000256" key="2">
    <source>
        <dbReference type="ARBA" id="ARBA00007523"/>
    </source>
</evidence>
<reference evidence="10" key="1">
    <citation type="submission" date="2016-10" db="EMBL/GenBank/DDBJ databases">
        <authorList>
            <person name="Varghese N."/>
            <person name="Submissions S."/>
        </authorList>
    </citation>
    <scope>NUCLEOTIDE SEQUENCE [LARGE SCALE GENOMIC DNA]</scope>
    <source>
        <strain evidence="10">DSM 16477</strain>
    </source>
</reference>
<dbReference type="GO" id="GO:0046872">
    <property type="term" value="F:metal ion binding"/>
    <property type="evidence" value="ECO:0007669"/>
    <property type="project" value="UniProtKB-KW"/>
</dbReference>
<dbReference type="FunFam" id="3.40.50.11540:FF:000003">
    <property type="entry name" value="NAD-dependent formate dehydrogenase flavoprotein subunit"/>
    <property type="match status" value="1"/>
</dbReference>
<keyword evidence="10" id="KW-1185">Reference proteome</keyword>
<dbReference type="EMBL" id="FNBP01000002">
    <property type="protein sequence ID" value="SDF47108.1"/>
    <property type="molecule type" value="Genomic_DNA"/>
</dbReference>
<dbReference type="GO" id="GO:0051539">
    <property type="term" value="F:4 iron, 4 sulfur cluster binding"/>
    <property type="evidence" value="ECO:0007669"/>
    <property type="project" value="UniProtKB-KW"/>
</dbReference>
<dbReference type="PROSITE" id="PS00644">
    <property type="entry name" value="COMPLEX1_51K_1"/>
    <property type="match status" value="1"/>
</dbReference>
<evidence type="ECO:0000313" key="9">
    <source>
        <dbReference type="EMBL" id="SDF47108.1"/>
    </source>
</evidence>
<dbReference type="STRING" id="218672.SAMN04489759_102263"/>
<dbReference type="RefSeq" id="WP_093739639.1">
    <property type="nucleotide sequence ID" value="NZ_FNBP01000002.1"/>
</dbReference>
<sequence length="570" mass="62166">MALDDHGKPAGQEPQKGVWKSGKGKGRHHPKGRQLSDDAWEEVRALLGDGPHRRDLLIEYLHLIQDRFGHLSAAHLRALAEELRISMAEVYEVASFYAHFDVVKEGETPPPALTIRVCDSLSCELAGAQALKAALEDGLDPAEVRVLRAPCMGRCDTAPVLELGHNHIDHATPEKVKRAIEAGDTHARLTDYEVYETYAKAGGYAALLKLREDGDWEAVQSQMLEAGLRGLGGAGFPSGKKWGFVRANPGPRYLAVNGDEGEPGTFKDRWYLERTPHLFLEGMLIAAWAVEAERVFLYMRDEYPAVLEILRREIATLETAGIVTPGYVELRRGAGAYICGEESAMIESIEGKRGLPRHRPPYVAQVGVFGQPTLVHNIETLHWVARICREGPQVLNATEKNGRTGLRSYSVSGRVAKPGMYLLPAGSTITDIIDAAGGMAEGHRFKAYQPGGPSSGLLPASMNDVPLDFDTLQPHGSFIGSAAVVVLSDHDSARAAALNMLRFFEDESCGQCTPCRVGCEKAVKLMQADQWDQGLLEELSTAMVDASICGLGQAAPNPIRLVMKHFPEEI</sequence>
<dbReference type="Pfam" id="PF10589">
    <property type="entry name" value="NADH_4Fe-4S"/>
    <property type="match status" value="1"/>
</dbReference>
<dbReference type="SMART" id="SM00928">
    <property type="entry name" value="NADH_4Fe-4S"/>
    <property type="match status" value="1"/>
</dbReference>
<protein>
    <submittedName>
        <fullName evidence="9">Formate dehydrogenase</fullName>
    </submittedName>
</protein>
<evidence type="ECO:0000256" key="5">
    <source>
        <dbReference type="ARBA" id="ARBA00023004"/>
    </source>
</evidence>
<comment type="similarity">
    <text evidence="2">Belongs to the complex I 51 kDa subunit family.</text>
</comment>
<dbReference type="Gene3D" id="3.40.30.10">
    <property type="entry name" value="Glutaredoxin"/>
    <property type="match status" value="1"/>
</dbReference>
<keyword evidence="6" id="KW-0411">Iron-sulfur</keyword>
<dbReference type="Gene3D" id="1.10.10.1590">
    <property type="entry name" value="NADH-quinone oxidoreductase subunit E"/>
    <property type="match status" value="1"/>
</dbReference>
<dbReference type="GO" id="GO:0010181">
    <property type="term" value="F:FMN binding"/>
    <property type="evidence" value="ECO:0007669"/>
    <property type="project" value="InterPro"/>
</dbReference>
<evidence type="ECO:0000313" key="10">
    <source>
        <dbReference type="Proteomes" id="UP000199399"/>
    </source>
</evidence>
<evidence type="ECO:0000256" key="7">
    <source>
        <dbReference type="SAM" id="MobiDB-lite"/>
    </source>
</evidence>
<evidence type="ECO:0000259" key="8">
    <source>
        <dbReference type="SMART" id="SM00928"/>
    </source>
</evidence>
<dbReference type="GO" id="GO:0008137">
    <property type="term" value="F:NADH dehydrogenase (ubiquinone) activity"/>
    <property type="evidence" value="ECO:0007669"/>
    <property type="project" value="InterPro"/>
</dbReference>
<dbReference type="Gene3D" id="1.20.1440.230">
    <property type="entry name" value="NADH-ubiquinone oxidoreductase 51kDa subunit, iron-sulphur binding domain"/>
    <property type="match status" value="1"/>
</dbReference>
<feature type="region of interest" description="Disordered" evidence="7">
    <location>
        <begin position="1"/>
        <end position="35"/>
    </location>
</feature>
<proteinExistence type="inferred from homology"/>
<evidence type="ECO:0000256" key="6">
    <source>
        <dbReference type="ARBA" id="ARBA00023014"/>
    </source>
</evidence>
<dbReference type="InterPro" id="IPR001949">
    <property type="entry name" value="NADH-UbQ_OxRdtase_51kDa_CS"/>
</dbReference>
<evidence type="ECO:0000256" key="4">
    <source>
        <dbReference type="ARBA" id="ARBA00022723"/>
    </source>
</evidence>
<dbReference type="InterPro" id="IPR041921">
    <property type="entry name" value="NuoE_N"/>
</dbReference>
<dbReference type="CDD" id="cd03082">
    <property type="entry name" value="TRX_Fd_NuoE_W_FDH_beta"/>
    <property type="match status" value="1"/>
</dbReference>
<dbReference type="InterPro" id="IPR011538">
    <property type="entry name" value="Nuo51_FMN-bd"/>
</dbReference>
<dbReference type="PROSITE" id="PS00645">
    <property type="entry name" value="COMPLEX1_51K_2"/>
    <property type="match status" value="1"/>
</dbReference>